<dbReference type="InterPro" id="IPR026960">
    <property type="entry name" value="RVT-Znf"/>
</dbReference>
<dbReference type="InterPro" id="IPR036397">
    <property type="entry name" value="RNaseH_sf"/>
</dbReference>
<feature type="domain" description="Reverse transcriptase" evidence="1">
    <location>
        <begin position="417"/>
        <end position="702"/>
    </location>
</feature>
<evidence type="ECO:0000259" key="1">
    <source>
        <dbReference type="PROSITE" id="PS50878"/>
    </source>
</evidence>
<dbReference type="InterPro" id="IPR005135">
    <property type="entry name" value="Endo/exonuclease/phosphatase"/>
</dbReference>
<dbReference type="InterPro" id="IPR044730">
    <property type="entry name" value="RNase_H-like_dom_plant"/>
</dbReference>
<dbReference type="CDD" id="cd01650">
    <property type="entry name" value="RT_nLTR_like"/>
    <property type="match status" value="1"/>
</dbReference>
<dbReference type="AlphaFoldDB" id="A0A9W3BVP8"/>
<sequence>MSRTFDPDIIFLMESKNPDNVVLKKLEKLRYDHHHLVSPTGHGAGGLVLFWKQGLNLQILESNAHVIDTLIEFEGKSFYSSFVHGSTDRQQRNQLWDQLVSKAIMREEPWFITGDFNDLLSSVEKEGGPDRSEGSFTNLSTFFSEGDLFDLQHSGDPLSWRGVRGNHLVRCRLDRAASNTLCTECFPSARCQYLEADLSSDHTPLLAFFDNGARRRRGLFRYDRRLCKNDEVRKIITDSWRGSPAQSVSDKISSTRSAISAWNKTQQRNSQKIIEQTKKELNAALASPENDTVLIQDIATKLNAAYSAEEEYWQQRSRLLWLKLGDRNTGYFHAITKSRKRANAFSVIEDESGQMVHKEEEIVQVIDAYFEKLFTTPPGERGETVRFALRPIITDEENAILTEVPSAAEVREVAFSINAEKAPGPDGFSAGFFHTHWEEIGPDIVREVSDYRPIALCNVYYKIYSKLITKRIQPLLEKLISENQSAFVPGIAIGGNVLITHEVLHYLKTSKAEQRCAMAVKTDMSKAYDRLKWDFISLVLLRLGFHQTFVDCIMQCISSVTYSFLINGLPRGKVVPSRGIRQGDPLSPYIFIMCSEVLLGLCNRAQEDGSLQGLRVARASPRINHLLFADDTMFFLESSKGNCMALREILRKYEEASWQFINKEKSAITFSRKTPAALKVMVKDELLIQKEGGTGKYLGVPEQFGRRKRDMFSSIVDRIKQKARGWTNKFLSSAGKLVMLQSVLSAVPSYSMSYFALPLSFCKRIQSAVTRFWWDNNENEKKMAWVSWTTMAKPKALGGLGVCDFQTFNVALLAKTGWRLLQNPNCLLSRVLMGKYSPNGDILQATGSSAMSHGWRSVLRRDLLVKNLGWLVGDGKSIQVWMDPWLSTTRQERPMGPPNEHLLQLKVSDLMIENSGEWDLQKVLRCIPDYAEQIQCLKPSQTGAPDKLIWLGTKNGEYSTKSGYYSEIDRTENEVPELFGRDFNWKKNVWDLSCAPKIKTFVWKLLKGAMPVGERLADRHIPVDSRCFSSPPEDTLSLALSMAREWETQQSQVSVQKPLRIRPLIQPPSQAIVIRSDAAWSPQATIAGLGWVILSPSVHRNFHKRASFVGSSLMAEGLAMLEAVRLSAVEEMKTVVFESDSAQLIKTLNSGNIVPELYGVVADILSLVSTFEFVSFSWIPRERNIQADGLAIFALNVVGNVVVDEAVMASN</sequence>
<dbReference type="GO" id="GO:0003676">
    <property type="term" value="F:nucleic acid binding"/>
    <property type="evidence" value="ECO:0007669"/>
    <property type="project" value="InterPro"/>
</dbReference>
<accession>A0A9W3BVP8</accession>
<dbReference type="Gene3D" id="3.60.10.10">
    <property type="entry name" value="Endonuclease/exonuclease/phosphatase"/>
    <property type="match status" value="1"/>
</dbReference>
<dbReference type="SUPFAM" id="SSF53098">
    <property type="entry name" value="Ribonuclease H-like"/>
    <property type="match status" value="1"/>
</dbReference>
<keyword evidence="2" id="KW-1185">Reference proteome</keyword>
<proteinExistence type="predicted"/>
<dbReference type="CDD" id="cd06222">
    <property type="entry name" value="RNase_H_like"/>
    <property type="match status" value="1"/>
</dbReference>
<dbReference type="Pfam" id="PF13456">
    <property type="entry name" value="RVT_3"/>
    <property type="match status" value="1"/>
</dbReference>
<dbReference type="SUPFAM" id="SSF56219">
    <property type="entry name" value="DNase I-like"/>
    <property type="match status" value="1"/>
</dbReference>
<organism evidence="2 3">
    <name type="scientific">Raphanus sativus</name>
    <name type="common">Radish</name>
    <name type="synonym">Raphanus raphanistrum var. sativus</name>
    <dbReference type="NCBI Taxonomy" id="3726"/>
    <lineage>
        <taxon>Eukaryota</taxon>
        <taxon>Viridiplantae</taxon>
        <taxon>Streptophyta</taxon>
        <taxon>Embryophyta</taxon>
        <taxon>Tracheophyta</taxon>
        <taxon>Spermatophyta</taxon>
        <taxon>Magnoliopsida</taxon>
        <taxon>eudicotyledons</taxon>
        <taxon>Gunneridae</taxon>
        <taxon>Pentapetalae</taxon>
        <taxon>rosids</taxon>
        <taxon>malvids</taxon>
        <taxon>Brassicales</taxon>
        <taxon>Brassicaceae</taxon>
        <taxon>Brassiceae</taxon>
        <taxon>Raphanus</taxon>
    </lineage>
</organism>
<dbReference type="InterPro" id="IPR036691">
    <property type="entry name" value="Endo/exonu/phosph_ase_sf"/>
</dbReference>
<dbReference type="SUPFAM" id="SSF56672">
    <property type="entry name" value="DNA/RNA polymerases"/>
    <property type="match status" value="1"/>
</dbReference>
<dbReference type="PANTHER" id="PTHR33116:SF86">
    <property type="entry name" value="REVERSE TRANSCRIPTASE DOMAIN-CONTAINING PROTEIN"/>
    <property type="match status" value="1"/>
</dbReference>
<dbReference type="RefSeq" id="XP_056843323.1">
    <property type="nucleotide sequence ID" value="XM_056987343.1"/>
</dbReference>
<dbReference type="PROSITE" id="PS50878">
    <property type="entry name" value="RT_POL"/>
    <property type="match status" value="1"/>
</dbReference>
<dbReference type="Pfam" id="PF03372">
    <property type="entry name" value="Exo_endo_phos"/>
    <property type="match status" value="1"/>
</dbReference>
<reference evidence="3" key="2">
    <citation type="submission" date="2025-08" db="UniProtKB">
        <authorList>
            <consortium name="RefSeq"/>
        </authorList>
    </citation>
    <scope>IDENTIFICATION</scope>
    <source>
        <tissue evidence="3">Leaf</tissue>
    </source>
</reference>
<dbReference type="InterPro" id="IPR002156">
    <property type="entry name" value="RNaseH_domain"/>
</dbReference>
<dbReference type="Gene3D" id="3.30.420.10">
    <property type="entry name" value="Ribonuclease H-like superfamily/Ribonuclease H"/>
    <property type="match status" value="1"/>
</dbReference>
<dbReference type="Proteomes" id="UP000504610">
    <property type="component" value="Chromosome 6"/>
</dbReference>
<dbReference type="GO" id="GO:0004523">
    <property type="term" value="F:RNA-DNA hybrid ribonuclease activity"/>
    <property type="evidence" value="ECO:0007669"/>
    <property type="project" value="InterPro"/>
</dbReference>
<evidence type="ECO:0000313" key="2">
    <source>
        <dbReference type="Proteomes" id="UP000504610"/>
    </source>
</evidence>
<dbReference type="KEGG" id="rsz:108808390"/>
<evidence type="ECO:0000313" key="3">
    <source>
        <dbReference type="RefSeq" id="XP_056843323.1"/>
    </source>
</evidence>
<gene>
    <name evidence="3" type="primary">LOC108808390</name>
</gene>
<dbReference type="InterPro" id="IPR043502">
    <property type="entry name" value="DNA/RNA_pol_sf"/>
</dbReference>
<dbReference type="OrthoDB" id="1746383at2759"/>
<reference evidence="2" key="1">
    <citation type="journal article" date="2019" name="Database">
        <title>The radish genome database (RadishGD): an integrated information resource for radish genomics.</title>
        <authorList>
            <person name="Yu H.J."/>
            <person name="Baek S."/>
            <person name="Lee Y.J."/>
            <person name="Cho A."/>
            <person name="Mun J.H."/>
        </authorList>
    </citation>
    <scope>NUCLEOTIDE SEQUENCE [LARGE SCALE GENOMIC DNA]</scope>
    <source>
        <strain evidence="2">cv. WK10039</strain>
    </source>
</reference>
<dbReference type="PANTHER" id="PTHR33116">
    <property type="entry name" value="REVERSE TRANSCRIPTASE ZINC-BINDING DOMAIN-CONTAINING PROTEIN-RELATED-RELATED"/>
    <property type="match status" value="1"/>
</dbReference>
<name>A0A9W3BVP8_RAPSA</name>
<dbReference type="InterPro" id="IPR012337">
    <property type="entry name" value="RNaseH-like_sf"/>
</dbReference>
<dbReference type="Pfam" id="PF00078">
    <property type="entry name" value="RVT_1"/>
    <property type="match status" value="1"/>
</dbReference>
<protein>
    <submittedName>
        <fullName evidence="3">Uncharacterized protein LOC108808390</fullName>
    </submittedName>
</protein>
<dbReference type="InterPro" id="IPR000477">
    <property type="entry name" value="RT_dom"/>
</dbReference>
<dbReference type="GeneID" id="108808390"/>
<dbReference type="Pfam" id="PF13966">
    <property type="entry name" value="zf-RVT"/>
    <property type="match status" value="1"/>
</dbReference>